<proteinExistence type="predicted"/>
<evidence type="ECO:0000313" key="2">
    <source>
        <dbReference type="Proteomes" id="UP000306196"/>
    </source>
</evidence>
<sequence>MTIDGTPEEVARLLQLYGGGSTASTAAAVKTPKQKTSIKKVSGARAKSESNPTQGNGIDLNEIINLIKNCDEAEEIESAILDKVGQVNRILLPLFVAHQHLEHDQGLTTGEISQITKDLGIPIHVANVSNTLTKTAAKYVMGDKVRKKGQPVHYKLSRRGVKYMEDILKGKTDD</sequence>
<reference evidence="1 2" key="1">
    <citation type="submission" date="2019-05" db="EMBL/GenBank/DDBJ databases">
        <title>Verrucobacter flavum gen. nov., sp. nov. a new member of the family Verrucomicrobiaceae.</title>
        <authorList>
            <person name="Szuroczki S."/>
            <person name="Abbaszade G."/>
            <person name="Szabo A."/>
            <person name="Felfoldi T."/>
            <person name="Schumann P."/>
            <person name="Boka K."/>
            <person name="Keki Z."/>
            <person name="Toumi M."/>
            <person name="Toth E."/>
        </authorList>
    </citation>
    <scope>NUCLEOTIDE SEQUENCE [LARGE SCALE GENOMIC DNA]</scope>
    <source>
        <strain evidence="1 2">MG-N-17</strain>
    </source>
</reference>
<name>A0A5R8K784_9BACT</name>
<dbReference type="EMBL" id="VAUV01000031">
    <property type="protein sequence ID" value="TLD68212.1"/>
    <property type="molecule type" value="Genomic_DNA"/>
</dbReference>
<organism evidence="1 2">
    <name type="scientific">Phragmitibacter flavus</name>
    <dbReference type="NCBI Taxonomy" id="2576071"/>
    <lineage>
        <taxon>Bacteria</taxon>
        <taxon>Pseudomonadati</taxon>
        <taxon>Verrucomicrobiota</taxon>
        <taxon>Verrucomicrobiia</taxon>
        <taxon>Verrucomicrobiales</taxon>
        <taxon>Verrucomicrobiaceae</taxon>
        <taxon>Phragmitibacter</taxon>
    </lineage>
</organism>
<dbReference type="Proteomes" id="UP000306196">
    <property type="component" value="Unassembled WGS sequence"/>
</dbReference>
<gene>
    <name evidence="1" type="ORF">FEM03_23940</name>
</gene>
<comment type="caution">
    <text evidence="1">The sequence shown here is derived from an EMBL/GenBank/DDBJ whole genome shotgun (WGS) entry which is preliminary data.</text>
</comment>
<evidence type="ECO:0000313" key="1">
    <source>
        <dbReference type="EMBL" id="TLD68212.1"/>
    </source>
</evidence>
<keyword evidence="2" id="KW-1185">Reference proteome</keyword>
<accession>A0A5R8K784</accession>
<dbReference type="AlphaFoldDB" id="A0A5R8K784"/>
<protein>
    <submittedName>
        <fullName evidence="1">Uncharacterized protein</fullName>
    </submittedName>
</protein>